<reference evidence="3 4" key="1">
    <citation type="submission" date="2007-01" db="EMBL/GenBank/DDBJ databases">
        <authorList>
            <person name="Haygood M."/>
            <person name="Podell S."/>
            <person name="Anderson C."/>
            <person name="Hopkinson B."/>
            <person name="Roe K."/>
            <person name="Barbeau K."/>
            <person name="Gaasterland T."/>
            <person name="Ferriera S."/>
            <person name="Johnson J."/>
            <person name="Kravitz S."/>
            <person name="Beeson K."/>
            <person name="Sutton G."/>
            <person name="Rogers Y.-H."/>
            <person name="Friedman R."/>
            <person name="Frazier M."/>
            <person name="Venter J.C."/>
        </authorList>
    </citation>
    <scope>NUCLEOTIDE SEQUENCE [LARGE SCALE GENOMIC DNA]</scope>
    <source>
        <strain evidence="3 4">ATCC 23134</strain>
    </source>
</reference>
<accession>A1ZSR3</accession>
<proteinExistence type="predicted"/>
<evidence type="ECO:0000313" key="4">
    <source>
        <dbReference type="Proteomes" id="UP000004095"/>
    </source>
</evidence>
<dbReference type="PANTHER" id="PTHR44103">
    <property type="entry name" value="PROPROTEIN CONVERTASE P"/>
    <property type="match status" value="1"/>
</dbReference>
<feature type="signal peptide" evidence="2">
    <location>
        <begin position="1"/>
        <end position="22"/>
    </location>
</feature>
<dbReference type="EMBL" id="AAWS01000032">
    <property type="protein sequence ID" value="EAY26643.1"/>
    <property type="molecule type" value="Genomic_DNA"/>
</dbReference>
<comment type="caution">
    <text evidence="3">The sequence shown here is derived from an EMBL/GenBank/DDBJ whole genome shotgun (WGS) entry which is preliminary data.</text>
</comment>
<dbReference type="Pfam" id="PF13517">
    <property type="entry name" value="FG-GAP_3"/>
    <property type="match status" value="3"/>
</dbReference>
<feature type="chain" id="PRO_5002642205" evidence="2">
    <location>
        <begin position="23"/>
        <end position="494"/>
    </location>
</feature>
<dbReference type="RefSeq" id="WP_002700677.1">
    <property type="nucleotide sequence ID" value="NZ_AAWS01000032.1"/>
</dbReference>
<dbReference type="InterPro" id="IPR013517">
    <property type="entry name" value="FG-GAP"/>
</dbReference>
<gene>
    <name evidence="3" type="ORF">M23134_06172</name>
</gene>
<dbReference type="PANTHER" id="PTHR44103:SF1">
    <property type="entry name" value="PROPROTEIN CONVERTASE P"/>
    <property type="match status" value="1"/>
</dbReference>
<dbReference type="Gene3D" id="2.60.40.10">
    <property type="entry name" value="Immunoglobulins"/>
    <property type="match status" value="1"/>
</dbReference>
<dbReference type="InterPro" id="IPR013783">
    <property type="entry name" value="Ig-like_fold"/>
</dbReference>
<dbReference type="SUPFAM" id="SSF69318">
    <property type="entry name" value="Integrin alpha N-terminal domain"/>
    <property type="match status" value="1"/>
</dbReference>
<sequence>MQYLRTFTFFSLFLICTWGVQAQFKEVKTGMVNLKYSSVAWGDQDNDGDLDVFMMGWDGKKRVTRIYNNNNGQFEDIEASLPGVNSVASNNLAWTDLDNDNDLDLVLTGQDGETRIAKIYNNEGSNYFKESPQNLDGVYASTVVWGDYDNDGDLDLLMAGNTKNGGRKTQIFRNDKGKLVKIKTNLIGISRGTAAWGDYDNDGDLDILVSGRYHPTQKLAKCIIYRNDNGKFTDINANITGLLRGAAAWGDYDNDGDLDLLMCGLTDQGKRLTKLYKNNKGRFLAINTNLIQVSRSSLAWGDYDNDGDLDILITGMDNQGKRRSKIYQNNGGSFKDINAQLIGLSAGSAAWGDYDNDGDLDILITGEDQSFNQHTKIYQNNLNKGKEVKMHPPSNLNAEVKGKDVVLKWAKIKDLKGITYNIRIGTAPGKNDQLSPMADAQSGFRLVVENGNAHHHDNWRIKNLPPGKYYWSVQTINGAFQSSKFSEEKSFEVQ</sequence>
<keyword evidence="1 2" id="KW-0732">Signal</keyword>
<evidence type="ECO:0000256" key="2">
    <source>
        <dbReference type="SAM" id="SignalP"/>
    </source>
</evidence>
<protein>
    <submittedName>
        <fullName evidence="3">Vcbs</fullName>
    </submittedName>
</protein>
<dbReference type="Gene3D" id="2.130.10.130">
    <property type="entry name" value="Integrin alpha, N-terminal"/>
    <property type="match status" value="1"/>
</dbReference>
<dbReference type="InterPro" id="IPR028994">
    <property type="entry name" value="Integrin_alpha_N"/>
</dbReference>
<dbReference type="AlphaFoldDB" id="A1ZSR3"/>
<evidence type="ECO:0000313" key="3">
    <source>
        <dbReference type="EMBL" id="EAY26643.1"/>
    </source>
</evidence>
<dbReference type="eggNOG" id="COG4733">
    <property type="taxonomic scope" value="Bacteria"/>
</dbReference>
<evidence type="ECO:0000256" key="1">
    <source>
        <dbReference type="ARBA" id="ARBA00022729"/>
    </source>
</evidence>
<dbReference type="Proteomes" id="UP000004095">
    <property type="component" value="Unassembled WGS sequence"/>
</dbReference>
<keyword evidence="4" id="KW-1185">Reference proteome</keyword>
<name>A1ZSR3_MICM2</name>
<organism evidence="3 4">
    <name type="scientific">Microscilla marina ATCC 23134</name>
    <dbReference type="NCBI Taxonomy" id="313606"/>
    <lineage>
        <taxon>Bacteria</taxon>
        <taxon>Pseudomonadati</taxon>
        <taxon>Bacteroidota</taxon>
        <taxon>Cytophagia</taxon>
        <taxon>Cytophagales</taxon>
        <taxon>Microscillaceae</taxon>
        <taxon>Microscilla</taxon>
    </lineage>
</organism>